<dbReference type="Proteomes" id="UP000265703">
    <property type="component" value="Unassembled WGS sequence"/>
</dbReference>
<name>A0A397S7E7_9GLOM</name>
<protein>
    <submittedName>
        <fullName evidence="2">Uncharacterized protein</fullName>
    </submittedName>
</protein>
<dbReference type="InterPro" id="IPR013083">
    <property type="entry name" value="Znf_RING/FYVE/PHD"/>
</dbReference>
<dbReference type="InterPro" id="IPR011011">
    <property type="entry name" value="Znf_FYVE_PHD"/>
</dbReference>
<keyword evidence="3" id="KW-1185">Reference proteome</keyword>
<dbReference type="SUPFAM" id="SSF57903">
    <property type="entry name" value="FYVE/PHD zinc finger"/>
    <property type="match status" value="1"/>
</dbReference>
<dbReference type="AlphaFoldDB" id="A0A397S7E7"/>
<organism evidence="2 3">
    <name type="scientific">Glomus cerebriforme</name>
    <dbReference type="NCBI Taxonomy" id="658196"/>
    <lineage>
        <taxon>Eukaryota</taxon>
        <taxon>Fungi</taxon>
        <taxon>Fungi incertae sedis</taxon>
        <taxon>Mucoromycota</taxon>
        <taxon>Glomeromycotina</taxon>
        <taxon>Glomeromycetes</taxon>
        <taxon>Glomerales</taxon>
        <taxon>Glomeraceae</taxon>
        <taxon>Glomus</taxon>
    </lineage>
</organism>
<reference evidence="2 3" key="1">
    <citation type="submission" date="2018-06" db="EMBL/GenBank/DDBJ databases">
        <title>Comparative genomics reveals the genomic features of Rhizophagus irregularis, R. cerebriforme, R. diaphanum and Gigaspora rosea, and their symbiotic lifestyle signature.</title>
        <authorList>
            <person name="Morin E."/>
            <person name="San Clemente H."/>
            <person name="Chen E.C.H."/>
            <person name="De La Providencia I."/>
            <person name="Hainaut M."/>
            <person name="Kuo A."/>
            <person name="Kohler A."/>
            <person name="Murat C."/>
            <person name="Tang N."/>
            <person name="Roy S."/>
            <person name="Loubradou J."/>
            <person name="Henrissat B."/>
            <person name="Grigoriev I.V."/>
            <person name="Corradi N."/>
            <person name="Roux C."/>
            <person name="Martin F.M."/>
        </authorList>
    </citation>
    <scope>NUCLEOTIDE SEQUENCE [LARGE SCALE GENOMIC DNA]</scope>
    <source>
        <strain evidence="2 3">DAOM 227022</strain>
    </source>
</reference>
<feature type="compositionally biased region" description="Polar residues" evidence="1">
    <location>
        <begin position="280"/>
        <end position="291"/>
    </location>
</feature>
<proteinExistence type="predicted"/>
<evidence type="ECO:0000313" key="3">
    <source>
        <dbReference type="Proteomes" id="UP000265703"/>
    </source>
</evidence>
<sequence>MPNFDQPYDVYVFHITVPIILHENQRSASAFSNFSLRGSPKYSANNLLRSDVRGPWSFPDGKPTSKDEVRLPLELMSSSASVISNATSSKSRSPWFWVTDWQVDMTHPHVDSQGWQYAKSFDDSDKNWHSAPSSNSGNWVRRRRWVRVIKRRVDYNEEEVVLPFVSNNNAQHDDVDYIERAETIIKKVQDNKSVSEVDQLAHYKEAIEILLSGNRIDTNASRKQEAASLANSLLEHAEHLDNRIKGIDTGAVPASPSFKDIPMTPTLPKSTSPFRLDSPVNRSRSVTPTITNLNAPSTTSLKSNETFESPWNNTVQSDDVAGSNTPILGDSSMVSPTRAHAQLGLNITTVQANNITPFGKWENDEDVHECRRCRKKFGLWIRRHHCRFV</sequence>
<dbReference type="Gene3D" id="3.30.40.10">
    <property type="entry name" value="Zinc/RING finger domain, C3HC4 (zinc finger)"/>
    <property type="match status" value="1"/>
</dbReference>
<evidence type="ECO:0000313" key="2">
    <source>
        <dbReference type="EMBL" id="RIA80626.1"/>
    </source>
</evidence>
<gene>
    <name evidence="2" type="ORF">C1645_594994</name>
</gene>
<dbReference type="InterPro" id="IPR036181">
    <property type="entry name" value="MIT_dom_sf"/>
</dbReference>
<accession>A0A397S7E7</accession>
<comment type="caution">
    <text evidence="2">The sequence shown here is derived from an EMBL/GenBank/DDBJ whole genome shotgun (WGS) entry which is preliminary data.</text>
</comment>
<dbReference type="OrthoDB" id="660555at2759"/>
<evidence type="ECO:0000256" key="1">
    <source>
        <dbReference type="SAM" id="MobiDB-lite"/>
    </source>
</evidence>
<dbReference type="SUPFAM" id="SSF116846">
    <property type="entry name" value="MIT domain"/>
    <property type="match status" value="1"/>
</dbReference>
<dbReference type="STRING" id="658196.A0A397S7E7"/>
<feature type="region of interest" description="Disordered" evidence="1">
    <location>
        <begin position="255"/>
        <end position="291"/>
    </location>
</feature>
<dbReference type="EMBL" id="QKYT01000930">
    <property type="protein sequence ID" value="RIA80626.1"/>
    <property type="molecule type" value="Genomic_DNA"/>
</dbReference>